<dbReference type="EMBL" id="JASCZI010092517">
    <property type="protein sequence ID" value="MED6152454.1"/>
    <property type="molecule type" value="Genomic_DNA"/>
</dbReference>
<sequence>MKKAPSGHHRRQPPSIANIPSRSRSIPSLSPSARALCRPDLLQSDPSTRQPVPLLLINQQVSAITIVRRHCQHKATADPSFLFISLEVPQISLCFNQNRSRTDPIFGPSSSLVRRHHSVLLQSGFHRHHPSPLGRRHRRPSSTSANSHRRFLLLVHNTRSHLDLLCLNQNRSTQRLHCSVSQVAGKSFIFWSPYLIRLRGLVVYIFNILFIH</sequence>
<evidence type="ECO:0000313" key="2">
    <source>
        <dbReference type="EMBL" id="MED6152454.1"/>
    </source>
</evidence>
<keyword evidence="3" id="KW-1185">Reference proteome</keyword>
<name>A0ABU6TUC6_9FABA</name>
<evidence type="ECO:0000313" key="3">
    <source>
        <dbReference type="Proteomes" id="UP001341840"/>
    </source>
</evidence>
<feature type="region of interest" description="Disordered" evidence="1">
    <location>
        <begin position="1"/>
        <end position="30"/>
    </location>
</feature>
<reference evidence="2 3" key="1">
    <citation type="journal article" date="2023" name="Plants (Basel)">
        <title>Bridging the Gap: Combining Genomics and Transcriptomics Approaches to Understand Stylosanthes scabra, an Orphan Legume from the Brazilian Caatinga.</title>
        <authorList>
            <person name="Ferreira-Neto J.R.C."/>
            <person name="da Silva M.D."/>
            <person name="Binneck E."/>
            <person name="de Melo N.F."/>
            <person name="da Silva R.H."/>
            <person name="de Melo A.L.T.M."/>
            <person name="Pandolfi V."/>
            <person name="Bustamante F.O."/>
            <person name="Brasileiro-Vidal A.C."/>
            <person name="Benko-Iseppon A.M."/>
        </authorList>
    </citation>
    <scope>NUCLEOTIDE SEQUENCE [LARGE SCALE GENOMIC DNA]</scope>
    <source>
        <tissue evidence="2">Leaves</tissue>
    </source>
</reference>
<organism evidence="2 3">
    <name type="scientific">Stylosanthes scabra</name>
    <dbReference type="NCBI Taxonomy" id="79078"/>
    <lineage>
        <taxon>Eukaryota</taxon>
        <taxon>Viridiplantae</taxon>
        <taxon>Streptophyta</taxon>
        <taxon>Embryophyta</taxon>
        <taxon>Tracheophyta</taxon>
        <taxon>Spermatophyta</taxon>
        <taxon>Magnoliopsida</taxon>
        <taxon>eudicotyledons</taxon>
        <taxon>Gunneridae</taxon>
        <taxon>Pentapetalae</taxon>
        <taxon>rosids</taxon>
        <taxon>fabids</taxon>
        <taxon>Fabales</taxon>
        <taxon>Fabaceae</taxon>
        <taxon>Papilionoideae</taxon>
        <taxon>50 kb inversion clade</taxon>
        <taxon>dalbergioids sensu lato</taxon>
        <taxon>Dalbergieae</taxon>
        <taxon>Pterocarpus clade</taxon>
        <taxon>Stylosanthes</taxon>
    </lineage>
</organism>
<feature type="compositionally biased region" description="Basic residues" evidence="1">
    <location>
        <begin position="125"/>
        <end position="140"/>
    </location>
</feature>
<dbReference type="Proteomes" id="UP001341840">
    <property type="component" value="Unassembled WGS sequence"/>
</dbReference>
<evidence type="ECO:0000256" key="1">
    <source>
        <dbReference type="SAM" id="MobiDB-lite"/>
    </source>
</evidence>
<gene>
    <name evidence="2" type="ORF">PIB30_092308</name>
</gene>
<feature type="region of interest" description="Disordered" evidence="1">
    <location>
        <begin position="125"/>
        <end position="146"/>
    </location>
</feature>
<protein>
    <submittedName>
        <fullName evidence="2">Uncharacterized protein</fullName>
    </submittedName>
</protein>
<feature type="compositionally biased region" description="Basic residues" evidence="1">
    <location>
        <begin position="1"/>
        <end position="12"/>
    </location>
</feature>
<accession>A0ABU6TUC6</accession>
<comment type="caution">
    <text evidence="2">The sequence shown here is derived from an EMBL/GenBank/DDBJ whole genome shotgun (WGS) entry which is preliminary data.</text>
</comment>
<proteinExistence type="predicted"/>
<feature type="compositionally biased region" description="Low complexity" evidence="1">
    <location>
        <begin position="13"/>
        <end position="30"/>
    </location>
</feature>